<dbReference type="InterPro" id="IPR017961">
    <property type="entry name" value="DNA_pol_Y-fam_little_finger"/>
</dbReference>
<keyword evidence="13" id="KW-0460">Magnesium</keyword>
<evidence type="ECO:0000256" key="7">
    <source>
        <dbReference type="ARBA" id="ARBA00022490"/>
    </source>
</evidence>
<evidence type="ECO:0000256" key="16">
    <source>
        <dbReference type="ARBA" id="ARBA00023204"/>
    </source>
</evidence>
<evidence type="ECO:0000256" key="2">
    <source>
        <dbReference type="ARBA" id="ARBA00004496"/>
    </source>
</evidence>
<dbReference type="Gene3D" id="3.40.1170.60">
    <property type="match status" value="1"/>
</dbReference>
<feature type="region of interest" description="Disordered" evidence="18">
    <location>
        <begin position="385"/>
        <end position="411"/>
    </location>
</feature>
<dbReference type="Pfam" id="PF00817">
    <property type="entry name" value="IMS"/>
    <property type="match status" value="1"/>
</dbReference>
<dbReference type="GO" id="GO:0006260">
    <property type="term" value="P:DNA replication"/>
    <property type="evidence" value="ECO:0007669"/>
    <property type="project" value="UniProtKB-KW"/>
</dbReference>
<dbReference type="SUPFAM" id="SSF56672">
    <property type="entry name" value="DNA/RNA polymerases"/>
    <property type="match status" value="1"/>
</dbReference>
<evidence type="ECO:0000256" key="4">
    <source>
        <dbReference type="ARBA" id="ARBA00011245"/>
    </source>
</evidence>
<evidence type="ECO:0000256" key="13">
    <source>
        <dbReference type="ARBA" id="ARBA00022842"/>
    </source>
</evidence>
<dbReference type="GO" id="GO:0003684">
    <property type="term" value="F:damaged DNA binding"/>
    <property type="evidence" value="ECO:0007669"/>
    <property type="project" value="InterPro"/>
</dbReference>
<dbReference type="PANTHER" id="PTHR11076">
    <property type="entry name" value="DNA REPAIR POLYMERASE UMUC / TRANSFERASE FAMILY MEMBER"/>
    <property type="match status" value="1"/>
</dbReference>
<evidence type="ECO:0000256" key="5">
    <source>
        <dbReference type="ARBA" id="ARBA00012417"/>
    </source>
</evidence>
<evidence type="ECO:0000256" key="3">
    <source>
        <dbReference type="ARBA" id="ARBA00010945"/>
    </source>
</evidence>
<gene>
    <name evidence="20" type="ORF">UFOPK1353_00137</name>
</gene>
<keyword evidence="15" id="KW-0238">DNA-binding</keyword>
<evidence type="ECO:0000256" key="9">
    <source>
        <dbReference type="ARBA" id="ARBA00022695"/>
    </source>
</evidence>
<dbReference type="Pfam" id="PF21999">
    <property type="entry name" value="IMS_HHH_1"/>
    <property type="match status" value="1"/>
</dbReference>
<evidence type="ECO:0000256" key="17">
    <source>
        <dbReference type="ARBA" id="ARBA00049244"/>
    </source>
</evidence>
<dbReference type="EMBL" id="CAEZSE010000012">
    <property type="protein sequence ID" value="CAB4530137.1"/>
    <property type="molecule type" value="Genomic_DNA"/>
</dbReference>
<dbReference type="NCBIfam" id="NF002677">
    <property type="entry name" value="PRK02406.1"/>
    <property type="match status" value="1"/>
</dbReference>
<protein>
    <recommendedName>
        <fullName evidence="5">DNA-directed DNA polymerase</fullName>
        <ecNumber evidence="5">2.7.7.7</ecNumber>
    </recommendedName>
</protein>
<keyword evidence="9" id="KW-0548">Nucleotidyltransferase</keyword>
<dbReference type="InterPro" id="IPR022880">
    <property type="entry name" value="DNApol_IV"/>
</dbReference>
<accession>A0A6J6AUR3</accession>
<dbReference type="SUPFAM" id="SSF100879">
    <property type="entry name" value="Lesion bypass DNA polymerase (Y-family), little finger domain"/>
    <property type="match status" value="1"/>
</dbReference>
<dbReference type="Gene3D" id="3.30.70.270">
    <property type="match status" value="1"/>
</dbReference>
<comment type="catalytic activity">
    <reaction evidence="17">
        <text>DNA(n) + a 2'-deoxyribonucleoside 5'-triphosphate = DNA(n+1) + diphosphate</text>
        <dbReference type="Rhea" id="RHEA:22508"/>
        <dbReference type="Rhea" id="RHEA-COMP:17339"/>
        <dbReference type="Rhea" id="RHEA-COMP:17340"/>
        <dbReference type="ChEBI" id="CHEBI:33019"/>
        <dbReference type="ChEBI" id="CHEBI:61560"/>
        <dbReference type="ChEBI" id="CHEBI:173112"/>
        <dbReference type="EC" id="2.7.7.7"/>
    </reaction>
</comment>
<evidence type="ECO:0000256" key="1">
    <source>
        <dbReference type="ARBA" id="ARBA00001946"/>
    </source>
</evidence>
<dbReference type="FunFam" id="3.30.1490.100:FF:000004">
    <property type="entry name" value="DNA polymerase IV"/>
    <property type="match status" value="1"/>
</dbReference>
<reference evidence="20" key="1">
    <citation type="submission" date="2020-05" db="EMBL/GenBank/DDBJ databases">
        <authorList>
            <person name="Chiriac C."/>
            <person name="Salcher M."/>
            <person name="Ghai R."/>
            <person name="Kavagutti S V."/>
        </authorList>
    </citation>
    <scope>NUCLEOTIDE SEQUENCE</scope>
</reference>
<dbReference type="Pfam" id="PF11799">
    <property type="entry name" value="IMS_C"/>
    <property type="match status" value="1"/>
</dbReference>
<dbReference type="Gene3D" id="1.10.150.20">
    <property type="entry name" value="5' to 3' exonuclease, C-terminal subdomain"/>
    <property type="match status" value="1"/>
</dbReference>
<keyword evidence="11" id="KW-0479">Metal-binding</keyword>
<keyword evidence="8" id="KW-0808">Transferase</keyword>
<dbReference type="PANTHER" id="PTHR11076:SF33">
    <property type="entry name" value="DNA POLYMERASE KAPPA"/>
    <property type="match status" value="1"/>
</dbReference>
<comment type="cofactor">
    <cofactor evidence="1">
        <name>Mg(2+)</name>
        <dbReference type="ChEBI" id="CHEBI:18420"/>
    </cofactor>
</comment>
<dbReference type="InterPro" id="IPR043502">
    <property type="entry name" value="DNA/RNA_pol_sf"/>
</dbReference>
<evidence type="ECO:0000256" key="12">
    <source>
        <dbReference type="ARBA" id="ARBA00022763"/>
    </source>
</evidence>
<dbReference type="GO" id="GO:0046872">
    <property type="term" value="F:metal ion binding"/>
    <property type="evidence" value="ECO:0007669"/>
    <property type="project" value="UniProtKB-KW"/>
</dbReference>
<dbReference type="InterPro" id="IPR036775">
    <property type="entry name" value="DNA_pol_Y-fam_lit_finger_sf"/>
</dbReference>
<sequence>MDMFYVAVELRRNPHLVGKPVVVGSDGSRGVVAAASYEARRFGVFSAMSSSQAKRLCPQAIFLPGDHGHYSDVSAEVFQVFNEFTPLVEGLSLDEAFLDVSGSLRLFGSGSTIAHEVRRRVVEVTQLTCSVGIAPNKFLAKLASVVAKPKASRQGVVAGHGVYEVLPNRELEFLYPLGVDALWGVGPVTLKKLQGLGIKTVGDLAVFDLKVLIAVLGDSQGRHLAMLAQGIDNRDVEPDRDAKSIGHEETFSSDVTQYENAHDHLVRLADSVATRCRNSGVGARTISLKIKYADFQLVTRSCSVEMPISTAPAMVRLLEPLLRSIDLKAGIRLLGVSARNLVAPEQQMSLFDMSSGDESANNLDTAWSTTTSAIDEIRDRFGDSAIKPASTLGQERDPSSSKWGPSDPKSQ</sequence>
<keyword evidence="6" id="KW-0515">Mutator protein</keyword>
<dbReference type="InterPro" id="IPR043128">
    <property type="entry name" value="Rev_trsase/Diguanyl_cyclase"/>
</dbReference>
<evidence type="ECO:0000313" key="20">
    <source>
        <dbReference type="EMBL" id="CAB4530137.1"/>
    </source>
</evidence>
<dbReference type="InterPro" id="IPR001126">
    <property type="entry name" value="UmuC"/>
</dbReference>
<dbReference type="CDD" id="cd03586">
    <property type="entry name" value="PolY_Pol_IV_kappa"/>
    <property type="match status" value="1"/>
</dbReference>
<dbReference type="EC" id="2.7.7.7" evidence="5"/>
<evidence type="ECO:0000256" key="6">
    <source>
        <dbReference type="ARBA" id="ARBA00022457"/>
    </source>
</evidence>
<keyword evidence="14" id="KW-0239">DNA-directed DNA polymerase</keyword>
<feature type="domain" description="UmuC" evidence="19">
    <location>
        <begin position="1"/>
        <end position="186"/>
    </location>
</feature>
<dbReference type="AlphaFoldDB" id="A0A6J6AUR3"/>
<evidence type="ECO:0000256" key="18">
    <source>
        <dbReference type="SAM" id="MobiDB-lite"/>
    </source>
</evidence>
<dbReference type="GO" id="GO:0042276">
    <property type="term" value="P:error-prone translesion synthesis"/>
    <property type="evidence" value="ECO:0007669"/>
    <property type="project" value="TreeGrafter"/>
</dbReference>
<organism evidence="20">
    <name type="scientific">freshwater metagenome</name>
    <dbReference type="NCBI Taxonomy" id="449393"/>
    <lineage>
        <taxon>unclassified sequences</taxon>
        <taxon>metagenomes</taxon>
        <taxon>ecological metagenomes</taxon>
    </lineage>
</organism>
<dbReference type="GO" id="GO:0003887">
    <property type="term" value="F:DNA-directed DNA polymerase activity"/>
    <property type="evidence" value="ECO:0007669"/>
    <property type="project" value="UniProtKB-KW"/>
</dbReference>
<dbReference type="PROSITE" id="PS50173">
    <property type="entry name" value="UMUC"/>
    <property type="match status" value="1"/>
</dbReference>
<comment type="subcellular location">
    <subcellularLocation>
        <location evidence="2">Cytoplasm</location>
    </subcellularLocation>
</comment>
<keyword evidence="7" id="KW-0963">Cytoplasm</keyword>
<dbReference type="InterPro" id="IPR050116">
    <property type="entry name" value="DNA_polymerase-Y"/>
</dbReference>
<dbReference type="InterPro" id="IPR053848">
    <property type="entry name" value="IMS_HHH_1"/>
</dbReference>
<keyword evidence="16" id="KW-0234">DNA repair</keyword>
<comment type="subunit">
    <text evidence="4">Monomer.</text>
</comment>
<evidence type="ECO:0000256" key="10">
    <source>
        <dbReference type="ARBA" id="ARBA00022705"/>
    </source>
</evidence>
<evidence type="ECO:0000256" key="11">
    <source>
        <dbReference type="ARBA" id="ARBA00022723"/>
    </source>
</evidence>
<dbReference type="HAMAP" id="MF_01113">
    <property type="entry name" value="DNApol_IV"/>
    <property type="match status" value="1"/>
</dbReference>
<keyword evidence="10" id="KW-0235">DNA replication</keyword>
<dbReference type="GO" id="GO:0006281">
    <property type="term" value="P:DNA repair"/>
    <property type="evidence" value="ECO:0007669"/>
    <property type="project" value="UniProtKB-KW"/>
</dbReference>
<proteinExistence type="inferred from homology"/>
<evidence type="ECO:0000259" key="19">
    <source>
        <dbReference type="PROSITE" id="PS50173"/>
    </source>
</evidence>
<feature type="compositionally biased region" description="Polar residues" evidence="18">
    <location>
        <begin position="400"/>
        <end position="411"/>
    </location>
</feature>
<dbReference type="FunFam" id="3.40.1170.60:FF:000001">
    <property type="entry name" value="DNA polymerase IV"/>
    <property type="match status" value="1"/>
</dbReference>
<name>A0A6J6AUR3_9ZZZZ</name>
<dbReference type="Gene3D" id="3.30.1490.100">
    <property type="entry name" value="DNA polymerase, Y-family, little finger domain"/>
    <property type="match status" value="1"/>
</dbReference>
<evidence type="ECO:0000256" key="15">
    <source>
        <dbReference type="ARBA" id="ARBA00023125"/>
    </source>
</evidence>
<keyword evidence="12" id="KW-0227">DNA damage</keyword>
<dbReference type="GO" id="GO:0005829">
    <property type="term" value="C:cytosol"/>
    <property type="evidence" value="ECO:0007669"/>
    <property type="project" value="TreeGrafter"/>
</dbReference>
<evidence type="ECO:0000256" key="14">
    <source>
        <dbReference type="ARBA" id="ARBA00022932"/>
    </source>
</evidence>
<evidence type="ECO:0000256" key="8">
    <source>
        <dbReference type="ARBA" id="ARBA00022679"/>
    </source>
</evidence>
<comment type="similarity">
    <text evidence="3">Belongs to the DNA polymerase type-Y family.</text>
</comment>
<dbReference type="GO" id="GO:0009432">
    <property type="term" value="P:SOS response"/>
    <property type="evidence" value="ECO:0007669"/>
    <property type="project" value="TreeGrafter"/>
</dbReference>